<evidence type="ECO:0000313" key="3">
    <source>
        <dbReference type="Proteomes" id="UP000326062"/>
    </source>
</evidence>
<dbReference type="InterPro" id="IPR036051">
    <property type="entry name" value="KRAB_dom_sf"/>
</dbReference>
<dbReference type="InterPro" id="IPR001909">
    <property type="entry name" value="KRAB"/>
</dbReference>
<proteinExistence type="predicted"/>
<dbReference type="SUPFAM" id="SSF109640">
    <property type="entry name" value="KRAB domain (Kruppel-associated box)"/>
    <property type="match status" value="1"/>
</dbReference>
<dbReference type="GO" id="GO:0006355">
    <property type="term" value="P:regulation of DNA-templated transcription"/>
    <property type="evidence" value="ECO:0007669"/>
    <property type="project" value="InterPro"/>
</dbReference>
<name>A0A5N3UUF9_MUNRE</name>
<comment type="caution">
    <text evidence="2">The sequence shown here is derived from an EMBL/GenBank/DDBJ whole genome shotgun (WGS) entry which is preliminary data.</text>
</comment>
<dbReference type="PANTHER" id="PTHR23232:SF158">
    <property type="entry name" value="KRAB DOMAIN-CONTAINING PROTEIN 5"/>
    <property type="match status" value="1"/>
</dbReference>
<dbReference type="CDD" id="cd07765">
    <property type="entry name" value="KRAB_A-box"/>
    <property type="match status" value="1"/>
</dbReference>
<dbReference type="EMBL" id="VCEB01004605">
    <property type="protein sequence ID" value="KAB0340439.1"/>
    <property type="molecule type" value="Genomic_DNA"/>
</dbReference>
<keyword evidence="3" id="KW-1185">Reference proteome</keyword>
<gene>
    <name evidence="2" type="ORF">FD755_024743</name>
</gene>
<dbReference type="PANTHER" id="PTHR23232">
    <property type="entry name" value="KRAB DOMAIN C2H2 ZINC FINGER"/>
    <property type="match status" value="1"/>
</dbReference>
<dbReference type="SMART" id="SM00349">
    <property type="entry name" value="KRAB"/>
    <property type="match status" value="1"/>
</dbReference>
<dbReference type="InterPro" id="IPR050169">
    <property type="entry name" value="Krueppel_C2H2_ZnF"/>
</dbReference>
<dbReference type="Gene3D" id="6.10.140.140">
    <property type="match status" value="1"/>
</dbReference>
<protein>
    <recommendedName>
        <fullName evidence="1">KRAB domain-containing protein</fullName>
    </recommendedName>
</protein>
<evidence type="ECO:0000259" key="1">
    <source>
        <dbReference type="PROSITE" id="PS50805"/>
    </source>
</evidence>
<accession>A0A5N3UUF9</accession>
<reference evidence="2 3" key="1">
    <citation type="submission" date="2019-06" db="EMBL/GenBank/DDBJ databases">
        <title>Discovery of a novel chromosome fission-fusion reversal in muntjac.</title>
        <authorList>
            <person name="Mudd A.B."/>
            <person name="Bredeson J.V."/>
            <person name="Baum R."/>
            <person name="Hockemeyer D."/>
            <person name="Rokhsar D.S."/>
        </authorList>
    </citation>
    <scope>NUCLEOTIDE SEQUENCE [LARGE SCALE GENOMIC DNA]</scope>
    <source>
        <strain evidence="2">UCam_UCB_Mr</strain>
        <tissue evidence="2">Fibroblast cell line</tissue>
    </source>
</reference>
<feature type="non-terminal residue" evidence="2">
    <location>
        <position position="228"/>
    </location>
</feature>
<dbReference type="Pfam" id="PF01352">
    <property type="entry name" value="KRAB"/>
    <property type="match status" value="1"/>
</dbReference>
<sequence length="228" mass="26804">MGRLTFWDVAIDFTQEEWECLDLGQRELYTDVMVENYRNLASLGLVVPKPDLVTFLEQMKDLRNIRRMQTALIYPAISPQDTQDLMPKKPRVQHMFPKANPGIYERCHLRNLQLMKDSEHTRAYERQRECLYGHKEIETVKHNADITVERNELLESNWGKHLFQSSTSAEKYTKSFFIQKQIFSLHSKMYNVDGNGRDVIQPALFNTSHDMSTSANSHWRETLSMCKD</sequence>
<feature type="domain" description="KRAB" evidence="1">
    <location>
        <begin position="4"/>
        <end position="75"/>
    </location>
</feature>
<evidence type="ECO:0000313" key="2">
    <source>
        <dbReference type="EMBL" id="KAB0340439.1"/>
    </source>
</evidence>
<organism evidence="2 3">
    <name type="scientific">Muntiacus reevesi</name>
    <name type="common">Reeves' muntjac</name>
    <name type="synonym">Cervus reevesi</name>
    <dbReference type="NCBI Taxonomy" id="9886"/>
    <lineage>
        <taxon>Eukaryota</taxon>
        <taxon>Metazoa</taxon>
        <taxon>Chordata</taxon>
        <taxon>Craniata</taxon>
        <taxon>Vertebrata</taxon>
        <taxon>Euteleostomi</taxon>
        <taxon>Mammalia</taxon>
        <taxon>Eutheria</taxon>
        <taxon>Laurasiatheria</taxon>
        <taxon>Artiodactyla</taxon>
        <taxon>Ruminantia</taxon>
        <taxon>Pecora</taxon>
        <taxon>Cervidae</taxon>
        <taxon>Muntiacinae</taxon>
        <taxon>Muntiacus</taxon>
    </lineage>
</organism>
<dbReference type="Proteomes" id="UP000326062">
    <property type="component" value="Unassembled WGS sequence"/>
</dbReference>
<dbReference type="AlphaFoldDB" id="A0A5N3UUF9"/>
<dbReference type="PROSITE" id="PS50805">
    <property type="entry name" value="KRAB"/>
    <property type="match status" value="1"/>
</dbReference>